<dbReference type="UniPathway" id="UPA00124"/>
<feature type="domain" description="RmlD-like substrate binding" evidence="7">
    <location>
        <begin position="1"/>
        <end position="291"/>
    </location>
</feature>
<name>A0A845V203_9GAMM</name>
<keyword evidence="6" id="KW-0521">NADP</keyword>
<evidence type="ECO:0000313" key="9">
    <source>
        <dbReference type="Proteomes" id="UP000484885"/>
    </source>
</evidence>
<dbReference type="NCBIfam" id="TIGR01214">
    <property type="entry name" value="rmlD"/>
    <property type="match status" value="1"/>
</dbReference>
<dbReference type="UniPathway" id="UPA00281"/>
<dbReference type="Gene3D" id="3.40.50.720">
    <property type="entry name" value="NAD(P)-binding Rossmann-like Domain"/>
    <property type="match status" value="1"/>
</dbReference>
<evidence type="ECO:0000256" key="6">
    <source>
        <dbReference type="RuleBase" id="RU364082"/>
    </source>
</evidence>
<keyword evidence="6 8" id="KW-0560">Oxidoreductase</keyword>
<comment type="catalytic activity">
    <reaction evidence="5 6">
        <text>dTDP-beta-L-rhamnose + NADP(+) = dTDP-4-dehydro-beta-L-rhamnose + NADPH + H(+)</text>
        <dbReference type="Rhea" id="RHEA:21796"/>
        <dbReference type="ChEBI" id="CHEBI:15378"/>
        <dbReference type="ChEBI" id="CHEBI:57510"/>
        <dbReference type="ChEBI" id="CHEBI:57783"/>
        <dbReference type="ChEBI" id="CHEBI:58349"/>
        <dbReference type="ChEBI" id="CHEBI:62830"/>
        <dbReference type="EC" id="1.1.1.133"/>
    </reaction>
</comment>
<dbReference type="EMBL" id="JAAGSC010000043">
    <property type="protein sequence ID" value="NDY96744.1"/>
    <property type="molecule type" value="Genomic_DNA"/>
</dbReference>
<gene>
    <name evidence="8" type="primary">rfbD</name>
    <name evidence="8" type="ORF">G3I74_13490</name>
</gene>
<organism evidence="8 9">
    <name type="scientific">Wenzhouxiangella limi</name>
    <dbReference type="NCBI Taxonomy" id="2707351"/>
    <lineage>
        <taxon>Bacteria</taxon>
        <taxon>Pseudomonadati</taxon>
        <taxon>Pseudomonadota</taxon>
        <taxon>Gammaproteobacteria</taxon>
        <taxon>Chromatiales</taxon>
        <taxon>Wenzhouxiangellaceae</taxon>
        <taxon>Wenzhouxiangella</taxon>
    </lineage>
</organism>
<comment type="similarity">
    <text evidence="2 6">Belongs to the dTDP-4-dehydrorhamnose reductase family.</text>
</comment>
<dbReference type="EC" id="1.1.1.133" evidence="3 6"/>
<comment type="pathway">
    <text evidence="1 6">Carbohydrate biosynthesis; dTDP-L-rhamnose biosynthesis.</text>
</comment>
<comment type="cofactor">
    <cofactor evidence="6">
        <name>Mg(2+)</name>
        <dbReference type="ChEBI" id="CHEBI:18420"/>
    </cofactor>
    <text evidence="6">Binds 1 Mg(2+) ion per monomer.</text>
</comment>
<reference evidence="8 9" key="1">
    <citation type="submission" date="2020-02" db="EMBL/GenBank/DDBJ databases">
        <authorList>
            <person name="Zhang X.-Y."/>
        </authorList>
    </citation>
    <scope>NUCLEOTIDE SEQUENCE [LARGE SCALE GENOMIC DNA]</scope>
    <source>
        <strain evidence="8 9">C33</strain>
    </source>
</reference>
<dbReference type="InterPro" id="IPR036291">
    <property type="entry name" value="NAD(P)-bd_dom_sf"/>
</dbReference>
<evidence type="ECO:0000259" key="7">
    <source>
        <dbReference type="Pfam" id="PF04321"/>
    </source>
</evidence>
<evidence type="ECO:0000256" key="4">
    <source>
        <dbReference type="ARBA" id="ARBA00017099"/>
    </source>
</evidence>
<dbReference type="AlphaFoldDB" id="A0A845V203"/>
<dbReference type="InterPro" id="IPR029903">
    <property type="entry name" value="RmlD-like-bd"/>
</dbReference>
<evidence type="ECO:0000256" key="5">
    <source>
        <dbReference type="ARBA" id="ARBA00048200"/>
    </source>
</evidence>
<evidence type="ECO:0000313" key="8">
    <source>
        <dbReference type="EMBL" id="NDY96744.1"/>
    </source>
</evidence>
<proteinExistence type="inferred from homology"/>
<dbReference type="RefSeq" id="WP_164212121.1">
    <property type="nucleotide sequence ID" value="NZ_JAAGSC010000043.1"/>
</dbReference>
<evidence type="ECO:0000256" key="1">
    <source>
        <dbReference type="ARBA" id="ARBA00004781"/>
    </source>
</evidence>
<dbReference type="GO" id="GO:0008831">
    <property type="term" value="F:dTDP-4-dehydrorhamnose reductase activity"/>
    <property type="evidence" value="ECO:0007669"/>
    <property type="project" value="UniProtKB-EC"/>
</dbReference>
<dbReference type="GO" id="GO:0005829">
    <property type="term" value="C:cytosol"/>
    <property type="evidence" value="ECO:0007669"/>
    <property type="project" value="TreeGrafter"/>
</dbReference>
<dbReference type="PANTHER" id="PTHR10491">
    <property type="entry name" value="DTDP-4-DEHYDRORHAMNOSE REDUCTASE"/>
    <property type="match status" value="1"/>
</dbReference>
<comment type="caution">
    <text evidence="8">The sequence shown here is derived from an EMBL/GenBank/DDBJ whole genome shotgun (WGS) entry which is preliminary data.</text>
</comment>
<evidence type="ECO:0000256" key="3">
    <source>
        <dbReference type="ARBA" id="ARBA00012929"/>
    </source>
</evidence>
<dbReference type="GO" id="GO:0019305">
    <property type="term" value="P:dTDP-rhamnose biosynthetic process"/>
    <property type="evidence" value="ECO:0007669"/>
    <property type="project" value="UniProtKB-UniPathway"/>
</dbReference>
<dbReference type="Gene3D" id="3.90.25.10">
    <property type="entry name" value="UDP-galactose 4-epimerase, domain 1"/>
    <property type="match status" value="1"/>
</dbReference>
<accession>A0A845V203</accession>
<comment type="function">
    <text evidence="6">Catalyzes the reduction of dTDP-6-deoxy-L-lyxo-4-hexulose to yield dTDP-L-rhamnose.</text>
</comment>
<keyword evidence="9" id="KW-1185">Reference proteome</keyword>
<dbReference type="Pfam" id="PF04321">
    <property type="entry name" value="RmlD_sub_bind"/>
    <property type="match status" value="1"/>
</dbReference>
<sequence>MKLLLTGAEGQLGFHLVPYLARLGELVTTSRRSGDRPADLTDPAALSRLLDAVRPDVIVNPAAWTAVDAAEEQPEAADRLNRWLPETLADWCRHNGALLVHYSTDYVFHGAPGRPWTERDVTDPVSVYGYTKRAGERAVLGSGARAVVLRTAWLYSACPGNFLSAILARAGRGEGLRVVSDQIGSPTWAGSLAEMTADLLRNDLARPGGSILHAADRGCMSWHDFAGMAVTMAAERGLIDEAVPVEPIDSSQWPQKAARPCWSVLDVAAMEAACGRQLPTTKQALSACLDQWK</sequence>
<protein>
    <recommendedName>
        <fullName evidence="4 6">dTDP-4-dehydrorhamnose reductase</fullName>
        <ecNumber evidence="3 6">1.1.1.133</ecNumber>
    </recommendedName>
</protein>
<dbReference type="SUPFAM" id="SSF51735">
    <property type="entry name" value="NAD(P)-binding Rossmann-fold domains"/>
    <property type="match status" value="1"/>
</dbReference>
<dbReference type="GO" id="GO:0009243">
    <property type="term" value="P:O antigen biosynthetic process"/>
    <property type="evidence" value="ECO:0007669"/>
    <property type="project" value="UniProtKB-UniPathway"/>
</dbReference>
<dbReference type="InterPro" id="IPR005913">
    <property type="entry name" value="dTDP_dehydrorham_reduct"/>
</dbReference>
<dbReference type="PANTHER" id="PTHR10491:SF4">
    <property type="entry name" value="METHIONINE ADENOSYLTRANSFERASE 2 SUBUNIT BETA"/>
    <property type="match status" value="1"/>
</dbReference>
<evidence type="ECO:0000256" key="2">
    <source>
        <dbReference type="ARBA" id="ARBA00010944"/>
    </source>
</evidence>
<dbReference type="CDD" id="cd05254">
    <property type="entry name" value="dTDP_HR_like_SDR_e"/>
    <property type="match status" value="1"/>
</dbReference>
<dbReference type="Proteomes" id="UP000484885">
    <property type="component" value="Unassembled WGS sequence"/>
</dbReference>